<keyword evidence="2" id="KW-0472">Membrane</keyword>
<comment type="caution">
    <text evidence="3">The sequence shown here is derived from an EMBL/GenBank/DDBJ whole genome shotgun (WGS) entry which is preliminary data.</text>
</comment>
<accession>A0A553K5M0</accession>
<evidence type="ECO:0000256" key="1">
    <source>
        <dbReference type="SAM" id="MobiDB-lite"/>
    </source>
</evidence>
<proteinExistence type="predicted"/>
<feature type="transmembrane region" description="Helical" evidence="2">
    <location>
        <begin position="42"/>
        <end position="61"/>
    </location>
</feature>
<organism evidence="3 4">
    <name type="scientific">Tessaracoccus rhinocerotis</name>
    <dbReference type="NCBI Taxonomy" id="1689449"/>
    <lineage>
        <taxon>Bacteria</taxon>
        <taxon>Bacillati</taxon>
        <taxon>Actinomycetota</taxon>
        <taxon>Actinomycetes</taxon>
        <taxon>Propionibacteriales</taxon>
        <taxon>Propionibacteriaceae</taxon>
        <taxon>Tessaracoccus</taxon>
    </lineage>
</organism>
<feature type="transmembrane region" description="Helical" evidence="2">
    <location>
        <begin position="226"/>
        <end position="246"/>
    </location>
</feature>
<keyword evidence="2" id="KW-0812">Transmembrane</keyword>
<dbReference type="InterPro" id="IPR046264">
    <property type="entry name" value="DUF6297"/>
</dbReference>
<dbReference type="Proteomes" id="UP000317638">
    <property type="component" value="Unassembled WGS sequence"/>
</dbReference>
<feature type="transmembrane region" description="Helical" evidence="2">
    <location>
        <begin position="81"/>
        <end position="108"/>
    </location>
</feature>
<feature type="transmembrane region" description="Helical" evidence="2">
    <location>
        <begin position="417"/>
        <end position="436"/>
    </location>
</feature>
<evidence type="ECO:0000256" key="2">
    <source>
        <dbReference type="SAM" id="Phobius"/>
    </source>
</evidence>
<feature type="compositionally biased region" description="Basic and acidic residues" evidence="1">
    <location>
        <begin position="511"/>
        <end position="526"/>
    </location>
</feature>
<feature type="transmembrane region" description="Helical" evidence="2">
    <location>
        <begin position="190"/>
        <end position="214"/>
    </location>
</feature>
<dbReference type="EMBL" id="VKKG01000001">
    <property type="protein sequence ID" value="TRY19981.1"/>
    <property type="molecule type" value="Genomic_DNA"/>
</dbReference>
<feature type="region of interest" description="Disordered" evidence="1">
    <location>
        <begin position="511"/>
        <end position="546"/>
    </location>
</feature>
<evidence type="ECO:0000313" key="3">
    <source>
        <dbReference type="EMBL" id="TRY19981.1"/>
    </source>
</evidence>
<protein>
    <submittedName>
        <fullName evidence="3">ABC transporter permease</fullName>
    </submittedName>
</protein>
<evidence type="ECO:0000313" key="4">
    <source>
        <dbReference type="Proteomes" id="UP000317638"/>
    </source>
</evidence>
<dbReference type="RefSeq" id="WP_143937065.1">
    <property type="nucleotide sequence ID" value="NZ_VKKG01000001.1"/>
</dbReference>
<gene>
    <name evidence="3" type="ORF">FOJ82_03665</name>
</gene>
<sequence>MSATDEKFGEVGQADEKQLKLLMRDWRHGRADRNILQALQDAYVMVFGVVLIGAMLISSIIQAQQSVSGCETDSCLAARGLLPWAAVAAVLAFTLVASRMFGPIVASAAEGFWLMDAAVDRRKLLRGRLVASLAVAFFAGALFSALIATLTGSTLTHIGIWALAGGLGAFGLTAFAAAEQGLERHWITSTLQWIVGLAAVATLLALVGIAAGWLPVAGLEQLSVEFAYIVAGAGLVLGLVSMVVAHHRLRNIRRQRLTAGSSLIAGMQGAAFALDFALVRDILVEHKAKQKGHVRATRGAGQGTTALIMRDVQRLWRNPMPLVVWLGSMVVPYAVQALGISQLNPPISALVLMAALIPFMNSLRVLTRTKGLQRSFPFSPAQIKTAVIVVPAVLALIWGVATTPAFLGALGGEQLDVIAGITAALITAIAGLLAAIRWMSAKPADYGGPIVAIGVGAMPPGMLFSMLRGIDMVALVTLPIVFGLPAWVSLLIAAIAFAILRSGFDKDQMMEQQEEQRRLLEEEKARKQGRSTGNTTKIKVQRSQKR</sequence>
<feature type="transmembrane region" description="Helical" evidence="2">
    <location>
        <begin position="322"/>
        <end position="341"/>
    </location>
</feature>
<feature type="transmembrane region" description="Helical" evidence="2">
    <location>
        <begin position="473"/>
        <end position="500"/>
    </location>
</feature>
<feature type="transmembrane region" description="Helical" evidence="2">
    <location>
        <begin position="347"/>
        <end position="366"/>
    </location>
</feature>
<feature type="transmembrane region" description="Helical" evidence="2">
    <location>
        <begin position="387"/>
        <end position="411"/>
    </location>
</feature>
<dbReference type="AlphaFoldDB" id="A0A553K5M0"/>
<dbReference type="Pfam" id="PF19814">
    <property type="entry name" value="DUF6297"/>
    <property type="match status" value="1"/>
</dbReference>
<dbReference type="OrthoDB" id="3725302at2"/>
<reference evidence="3 4" key="1">
    <citation type="submission" date="2019-07" db="EMBL/GenBank/DDBJ databases">
        <authorList>
            <person name="Zhou L.-Y."/>
        </authorList>
    </citation>
    <scope>NUCLEOTIDE SEQUENCE [LARGE SCALE GENOMIC DNA]</scope>
    <source>
        <strain evidence="3 4">YIM 101269</strain>
    </source>
</reference>
<feature type="transmembrane region" description="Helical" evidence="2">
    <location>
        <begin position="129"/>
        <end position="152"/>
    </location>
</feature>
<name>A0A553K5M0_9ACTN</name>
<feature type="transmembrane region" description="Helical" evidence="2">
    <location>
        <begin position="448"/>
        <end position="467"/>
    </location>
</feature>
<feature type="transmembrane region" description="Helical" evidence="2">
    <location>
        <begin position="158"/>
        <end position="178"/>
    </location>
</feature>
<keyword evidence="2" id="KW-1133">Transmembrane helix</keyword>
<keyword evidence="4" id="KW-1185">Reference proteome</keyword>